<dbReference type="PIRSF" id="PIRSF015793">
    <property type="entry name" value="VAC_EEV"/>
    <property type="match status" value="1"/>
</dbReference>
<dbReference type="GO" id="GO:0055036">
    <property type="term" value="C:virion membrane"/>
    <property type="evidence" value="ECO:0007669"/>
    <property type="project" value="UniProtKB-SubCell"/>
</dbReference>
<keyword evidence="3" id="KW-0946">Virion</keyword>
<protein>
    <submittedName>
        <fullName evidence="7">EEV maturation protein</fullName>
    </submittedName>
</protein>
<keyword evidence="6" id="KW-0472">Membrane</keyword>
<reference evidence="7" key="1">
    <citation type="journal article" date="2024" name="Microbiome">
        <title>Substantial viral diversity in bats and rodents from East Africa: insights into evolution, recombination, and cocirculation.</title>
        <authorList>
            <person name="Wang D."/>
            <person name="Yang X."/>
            <person name="Ren Z."/>
            <person name="Hu B."/>
            <person name="Zhao H."/>
            <person name="Yang K."/>
            <person name="Shi P."/>
            <person name="Zhang Z."/>
            <person name="Feng Q."/>
            <person name="Nawenja C.V."/>
            <person name="Obanda V."/>
            <person name="Robert K."/>
            <person name="Nalikka B."/>
            <person name="Waruhiu C.N."/>
            <person name="Ochola G.O."/>
            <person name="Onyuok S.O."/>
            <person name="Ochieng H."/>
            <person name="Li B."/>
            <person name="Zhu Y."/>
            <person name="Si H."/>
            <person name="Yin J."/>
            <person name="Kristiansen K."/>
            <person name="Jin X."/>
            <person name="Xu X."/>
            <person name="Xiao M."/>
            <person name="Agwanda B."/>
            <person name="Ommeh S."/>
            <person name="Li J."/>
            <person name="Shi Z.L."/>
        </authorList>
    </citation>
    <scope>NUCLEOTIDE SEQUENCE</scope>
    <source>
        <strain evidence="7">1A/Uganda/UGR70/2019</strain>
    </source>
</reference>
<proteinExistence type="predicted"/>
<reference evidence="7" key="2">
    <citation type="submission" date="2024-02" db="EMBL/GenBank/DDBJ databases">
        <authorList>
            <person name="Hu B."/>
        </authorList>
    </citation>
    <scope>NUCLEOTIDE SEQUENCE</scope>
    <source>
        <strain evidence="7">1A/Uganda/UGR70/2019</strain>
    </source>
</reference>
<dbReference type="Pfam" id="PF03337">
    <property type="entry name" value="Pox_F12L"/>
    <property type="match status" value="1"/>
</dbReference>
<sequence length="659" mass="71174">MRRWFGGSCAAPDEGFAGARVLEGDEVCALLPSQDGVVVSEDTLELARMLCAIDSARVRAARAAPPHAEPPAPEMFMDEVMLESAFSPKTTSPPSLRAILFQRATTENDDRLLQALLAHGSDEELGCTQAAINAWLERHGLGEMLLVTTAQLRRQGVPLGARTLIDDMTVACVGRHSIWVRIPEKYVRPEIDVLRYDVAALCDADNWATLRVPSLAAAAVPVVAVVMHTRVAECGVVPYMVSTFPKNIFVDECSAEMLLVCFLRWLRTCFTTTSTRLLLVSFLSNLYLLPMLRQHWPRQSTGWRLVGNALVFRHKFTAVIVDAARFACGASSREYCAAWAGRTPRAVQDMISADGVPGAILHADASIASAEAMHAAFTAQLAALRGIMPACGPDRFPCLGSMVLANAAFVGMCSENVRVHFPAHPTVAAFVRDSMLHGAAHTLRGSGTDLPGGEMYLRSVLQHVAAGMYPVGLPYFTHTCNAARLSIALCRVTRKSSVQIPFLFSKDCPSAATFDAVLTSVDINTAVRLGGYKISVVGALEWEVSRPLLRPGFQQILACASTSSSASVRQLVSWLSSSPDVIHSQVLGVGADECALLAAFAVSYCRERLHTAIAQFDNHFFSAHVLECAYNRVRVCAEFRQVAAAMVTGAAAALLTDPR</sequence>
<keyword evidence="4" id="KW-0843">Virulence</keyword>
<accession>A0AAU7E0F4</accession>
<evidence type="ECO:0000256" key="1">
    <source>
        <dbReference type="ARBA" id="ARBA00004182"/>
    </source>
</evidence>
<evidence type="ECO:0000256" key="5">
    <source>
        <dbReference type="ARBA" id="ARBA00023046"/>
    </source>
</evidence>
<keyword evidence="5" id="KW-1039">Host endosome</keyword>
<organism evidence="7">
    <name type="scientific">Rousettus bat poxvirus</name>
    <dbReference type="NCBI Taxonomy" id="3141933"/>
    <lineage>
        <taxon>Viruses</taxon>
        <taxon>Varidnaviria</taxon>
        <taxon>Bamfordvirae</taxon>
        <taxon>Nucleocytoviricota</taxon>
        <taxon>Pokkesviricetes</taxon>
        <taxon>Chitovirales</taxon>
        <taxon>Poxviridae</taxon>
    </lineage>
</organism>
<dbReference type="EMBL" id="PP711852">
    <property type="protein sequence ID" value="XBH23772.1"/>
    <property type="molecule type" value="Genomic_DNA"/>
</dbReference>
<comment type="subcellular location">
    <subcellularLocation>
        <location evidence="2">Host endosome</location>
    </subcellularLocation>
    <subcellularLocation>
        <location evidence="1">Virion membrane</location>
    </subcellularLocation>
</comment>
<evidence type="ECO:0000256" key="4">
    <source>
        <dbReference type="ARBA" id="ARBA00023026"/>
    </source>
</evidence>
<evidence type="ECO:0000313" key="7">
    <source>
        <dbReference type="EMBL" id="XBH23772.1"/>
    </source>
</evidence>
<evidence type="ECO:0000256" key="2">
    <source>
        <dbReference type="ARBA" id="ARBA00004311"/>
    </source>
</evidence>
<evidence type="ECO:0000256" key="6">
    <source>
        <dbReference type="ARBA" id="ARBA00023136"/>
    </source>
</evidence>
<dbReference type="GO" id="GO:0044174">
    <property type="term" value="C:host cell endosome"/>
    <property type="evidence" value="ECO:0007669"/>
    <property type="project" value="UniProtKB-SubCell"/>
</dbReference>
<dbReference type="GO" id="GO:0016032">
    <property type="term" value="P:viral process"/>
    <property type="evidence" value="ECO:0007669"/>
    <property type="project" value="InterPro"/>
</dbReference>
<name>A0AAU7E0F4_9POXV</name>
<evidence type="ECO:0000256" key="3">
    <source>
        <dbReference type="ARBA" id="ARBA00022844"/>
    </source>
</evidence>
<dbReference type="InterPro" id="IPR005005">
    <property type="entry name" value="Poxvirus_F12L"/>
</dbReference>